<keyword evidence="1" id="KW-0479">Metal-binding</keyword>
<dbReference type="InterPro" id="IPR007527">
    <property type="entry name" value="Znf_SWIM"/>
</dbReference>
<dbReference type="Pfam" id="PF04434">
    <property type="entry name" value="SWIM"/>
    <property type="match status" value="1"/>
</dbReference>
<dbReference type="EMBL" id="KZ997238">
    <property type="protein sequence ID" value="RKO87683.1"/>
    <property type="molecule type" value="Genomic_DNA"/>
</dbReference>
<name>A0A4P9W8A7_9FUNG</name>
<dbReference type="AlphaFoldDB" id="A0A4P9W8A7"/>
<evidence type="ECO:0000259" key="2">
    <source>
        <dbReference type="PROSITE" id="PS50966"/>
    </source>
</evidence>
<reference evidence="4" key="1">
    <citation type="journal article" date="2018" name="Nat. Microbiol.">
        <title>Leveraging single-cell genomics to expand the fungal tree of life.</title>
        <authorList>
            <person name="Ahrendt S.R."/>
            <person name="Quandt C.A."/>
            <person name="Ciobanu D."/>
            <person name="Clum A."/>
            <person name="Salamov A."/>
            <person name="Andreopoulos B."/>
            <person name="Cheng J.F."/>
            <person name="Woyke T."/>
            <person name="Pelin A."/>
            <person name="Henrissat B."/>
            <person name="Reynolds N.K."/>
            <person name="Benny G.L."/>
            <person name="Smith M.E."/>
            <person name="James T.Y."/>
            <person name="Grigoriev I.V."/>
        </authorList>
    </citation>
    <scope>NUCLEOTIDE SEQUENCE [LARGE SCALE GENOMIC DNA]</scope>
</reference>
<keyword evidence="1" id="KW-0862">Zinc</keyword>
<dbReference type="InterPro" id="IPR039903">
    <property type="entry name" value="Zswim2"/>
</dbReference>
<proteinExistence type="predicted"/>
<dbReference type="PROSITE" id="PS50966">
    <property type="entry name" value="ZF_SWIM"/>
    <property type="match status" value="1"/>
</dbReference>
<organism evidence="3 4">
    <name type="scientific">Blyttiomyces helicus</name>
    <dbReference type="NCBI Taxonomy" id="388810"/>
    <lineage>
        <taxon>Eukaryota</taxon>
        <taxon>Fungi</taxon>
        <taxon>Fungi incertae sedis</taxon>
        <taxon>Chytridiomycota</taxon>
        <taxon>Chytridiomycota incertae sedis</taxon>
        <taxon>Chytridiomycetes</taxon>
        <taxon>Chytridiomycetes incertae sedis</taxon>
        <taxon>Blyttiomyces</taxon>
    </lineage>
</organism>
<evidence type="ECO:0000256" key="1">
    <source>
        <dbReference type="PROSITE-ProRule" id="PRU00325"/>
    </source>
</evidence>
<evidence type="ECO:0000313" key="4">
    <source>
        <dbReference type="Proteomes" id="UP000269721"/>
    </source>
</evidence>
<sequence>MSRAAPLRRSCPPTVAARIEDASTASFCVVQELGPLSFILRPSTDHTAEDRTEERAPSEKIKVGLGALQTCTCSVFAAEGELCVHILWVLLKIFRVPPESEFVYQLALVDREIAEVLIGRKKKVGSWSLILVSIVLTELAVLQKISVGHSPSRGSKISAGPAKANGLEPRSIEENDVCPICQELLLEPQSPLTHCRLGCGNSLHIKCVKVLMDHHTNTLGLDRVKCPVYP</sequence>
<dbReference type="OrthoDB" id="8062037at2759"/>
<evidence type="ECO:0000313" key="3">
    <source>
        <dbReference type="EMBL" id="RKO87683.1"/>
    </source>
</evidence>
<gene>
    <name evidence="3" type="ORF">BDK51DRAFT_16435</name>
</gene>
<keyword evidence="4" id="KW-1185">Reference proteome</keyword>
<dbReference type="SUPFAM" id="SSF57850">
    <property type="entry name" value="RING/U-box"/>
    <property type="match status" value="1"/>
</dbReference>
<dbReference type="InterPro" id="IPR013083">
    <property type="entry name" value="Znf_RING/FYVE/PHD"/>
</dbReference>
<protein>
    <recommendedName>
        <fullName evidence="2">SWIM-type domain-containing protein</fullName>
    </recommendedName>
</protein>
<keyword evidence="1" id="KW-0863">Zinc-finger</keyword>
<dbReference type="PANTHER" id="PTHR21540">
    <property type="entry name" value="RING FINGER AND SWIM DOMAIN-CONTAINING PROTEIN 2"/>
    <property type="match status" value="1"/>
</dbReference>
<dbReference type="Gene3D" id="3.30.40.10">
    <property type="entry name" value="Zinc/RING finger domain, C3HC4 (zinc finger)"/>
    <property type="match status" value="1"/>
</dbReference>
<accession>A0A4P9W8A7</accession>
<dbReference type="GO" id="GO:0061630">
    <property type="term" value="F:ubiquitin protein ligase activity"/>
    <property type="evidence" value="ECO:0007669"/>
    <property type="project" value="InterPro"/>
</dbReference>
<dbReference type="Proteomes" id="UP000269721">
    <property type="component" value="Unassembled WGS sequence"/>
</dbReference>
<feature type="domain" description="SWIM-type" evidence="2">
    <location>
        <begin position="61"/>
        <end position="94"/>
    </location>
</feature>
<dbReference type="GO" id="GO:0008270">
    <property type="term" value="F:zinc ion binding"/>
    <property type="evidence" value="ECO:0007669"/>
    <property type="project" value="UniProtKB-KW"/>
</dbReference>
<dbReference type="PANTHER" id="PTHR21540:SF3">
    <property type="entry name" value="E3 UBIQUITIN-PROTEIN LIGASE ZSWIM2"/>
    <property type="match status" value="1"/>
</dbReference>